<proteinExistence type="predicted"/>
<keyword evidence="2" id="KW-1185">Reference proteome</keyword>
<evidence type="ECO:0000313" key="2">
    <source>
        <dbReference type="Proteomes" id="UP001159363"/>
    </source>
</evidence>
<reference evidence="1 2" key="1">
    <citation type="submission" date="2023-02" db="EMBL/GenBank/DDBJ databases">
        <title>LHISI_Scaffold_Assembly.</title>
        <authorList>
            <person name="Stuart O.P."/>
            <person name="Cleave R."/>
            <person name="Magrath M.J.L."/>
            <person name="Mikheyev A.S."/>
        </authorList>
    </citation>
    <scope>NUCLEOTIDE SEQUENCE [LARGE SCALE GENOMIC DNA]</scope>
    <source>
        <strain evidence="1">Daus_M_001</strain>
        <tissue evidence="1">Leg muscle</tissue>
    </source>
</reference>
<accession>A0ABQ9I0V2</accession>
<dbReference type="Proteomes" id="UP001159363">
    <property type="component" value="Chromosome 3"/>
</dbReference>
<protein>
    <submittedName>
        <fullName evidence="1">Uncharacterized protein</fullName>
    </submittedName>
</protein>
<organism evidence="1 2">
    <name type="scientific">Dryococelus australis</name>
    <dbReference type="NCBI Taxonomy" id="614101"/>
    <lineage>
        <taxon>Eukaryota</taxon>
        <taxon>Metazoa</taxon>
        <taxon>Ecdysozoa</taxon>
        <taxon>Arthropoda</taxon>
        <taxon>Hexapoda</taxon>
        <taxon>Insecta</taxon>
        <taxon>Pterygota</taxon>
        <taxon>Neoptera</taxon>
        <taxon>Polyneoptera</taxon>
        <taxon>Phasmatodea</taxon>
        <taxon>Verophasmatodea</taxon>
        <taxon>Anareolatae</taxon>
        <taxon>Phasmatidae</taxon>
        <taxon>Eurycanthinae</taxon>
        <taxon>Dryococelus</taxon>
    </lineage>
</organism>
<name>A0ABQ9I0V2_9NEOP</name>
<comment type="caution">
    <text evidence="1">The sequence shown here is derived from an EMBL/GenBank/DDBJ whole genome shotgun (WGS) entry which is preliminary data.</text>
</comment>
<sequence>MVQLCEWPTPSPPTFSLRLTMTLHFLAIGRSYEDLKCSTIISPQALGYHTRNMLALCCSDISIVAHNNTDGLPHSIKTVFFKTMGFFEVFFYSL</sequence>
<evidence type="ECO:0000313" key="1">
    <source>
        <dbReference type="EMBL" id="KAJ8889944.1"/>
    </source>
</evidence>
<gene>
    <name evidence="1" type="ORF">PR048_009449</name>
</gene>
<dbReference type="EMBL" id="JARBHB010000003">
    <property type="protein sequence ID" value="KAJ8889944.1"/>
    <property type="molecule type" value="Genomic_DNA"/>
</dbReference>